<feature type="region of interest" description="Disordered" evidence="7">
    <location>
        <begin position="545"/>
        <end position="587"/>
    </location>
</feature>
<dbReference type="InterPro" id="IPR023405">
    <property type="entry name" value="Topo_IA_core_domain"/>
</dbReference>
<dbReference type="Gene3D" id="1.10.290.10">
    <property type="entry name" value="Topoisomerase I, domain 4"/>
    <property type="match status" value="1"/>
</dbReference>
<dbReference type="Gene3D" id="1.10.460.10">
    <property type="entry name" value="Topoisomerase I, domain 2"/>
    <property type="match status" value="2"/>
</dbReference>
<dbReference type="GO" id="GO:0003677">
    <property type="term" value="F:DNA binding"/>
    <property type="evidence" value="ECO:0007669"/>
    <property type="project" value="UniProtKB-KW"/>
</dbReference>
<sequence length="679" mass="76952">MVVRRILCVAEKNSISKAVAGHLGGQYQTGNIRGTQYVKNYSFDYTFNNSWGPSSVVFTAVSGHIMQQEFPSRFKNWNNTDPWDLFEAPIEKSIDEKNQPIANNIKQHAQRCSILYIWTDCDREGENIGAEIRQIALSANPRIEIKRAHFSNIERTHIIQAANNPLLLDDNQVNAIESRMELDLRTGAAFTRVLTLSLQDMIKAVDPELGIISYGSCQFPTLGFVVNQYLRVKNFVPEPFWSIKITHKKEDEKNKKPDQRPITVNFNWVRGHLFDRMAVVLLFERCLNAKFAKVIKMERKPTSKWRPLPLTTVELQKNGSRFLQMNSSRVMAVAEGLYQKGWISYPRTETDQFDREINCQALCQKQTQSREWGPHAQGLVNGNFRQPRRGTHNDKAHPPIHPVNYVEKSTLSHEEQKVYEFVVRRFLACCSDDAKGEKTTVAIDYGAEIFNATGLIVLHRNYLEVYPYEKWEDSQQLPEYQVGETFIPTEAKMTEGKTSPPHYITEPELITLMDKNGIGTDATMAEHISKIKERNYVESRPATAAGRLAAASDEGDTAPATRGRGGARGRGRGGRGGATASARGATRGVEEFVPTTLGIALIEGYENLNFSTSLSKPFLRKEMELQMKAICDGQRTRNDVVQENIERYRAVYMRTKDQMSVLKAAVNKYIVEPERSNGS</sequence>
<organism evidence="10 11">
    <name type="scientific">Microthyrium microscopicum</name>
    <dbReference type="NCBI Taxonomy" id="703497"/>
    <lineage>
        <taxon>Eukaryota</taxon>
        <taxon>Fungi</taxon>
        <taxon>Dikarya</taxon>
        <taxon>Ascomycota</taxon>
        <taxon>Pezizomycotina</taxon>
        <taxon>Dothideomycetes</taxon>
        <taxon>Dothideomycetes incertae sedis</taxon>
        <taxon>Microthyriales</taxon>
        <taxon>Microthyriaceae</taxon>
        <taxon>Microthyrium</taxon>
    </lineage>
</organism>
<evidence type="ECO:0000256" key="1">
    <source>
        <dbReference type="ARBA" id="ARBA00000213"/>
    </source>
</evidence>
<dbReference type="AlphaFoldDB" id="A0A6A6TWG0"/>
<evidence type="ECO:0000256" key="5">
    <source>
        <dbReference type="ARBA" id="ARBA00023235"/>
    </source>
</evidence>
<dbReference type="GO" id="GO:0035825">
    <property type="term" value="P:homologous recombination"/>
    <property type="evidence" value="ECO:0007669"/>
    <property type="project" value="UniProtKB-ARBA"/>
</dbReference>
<dbReference type="SMART" id="SM00437">
    <property type="entry name" value="TOP1Ac"/>
    <property type="match status" value="1"/>
</dbReference>
<evidence type="ECO:0000256" key="2">
    <source>
        <dbReference type="ARBA" id="ARBA00009446"/>
    </source>
</evidence>
<dbReference type="InterPro" id="IPR013824">
    <property type="entry name" value="Topo_IA_cen_sub1"/>
</dbReference>
<feature type="domain" description="Topo IA-type catalytic" evidence="9">
    <location>
        <begin position="169"/>
        <end position="652"/>
    </location>
</feature>
<evidence type="ECO:0000259" key="8">
    <source>
        <dbReference type="PROSITE" id="PS50880"/>
    </source>
</evidence>
<dbReference type="PRINTS" id="PR00417">
    <property type="entry name" value="PRTPISMRASEI"/>
</dbReference>
<dbReference type="GO" id="GO:0006281">
    <property type="term" value="P:DNA repair"/>
    <property type="evidence" value="ECO:0007669"/>
    <property type="project" value="TreeGrafter"/>
</dbReference>
<evidence type="ECO:0000256" key="7">
    <source>
        <dbReference type="SAM" id="MobiDB-lite"/>
    </source>
</evidence>
<keyword evidence="3 6" id="KW-0799">Topoisomerase</keyword>
<dbReference type="GO" id="GO:0003917">
    <property type="term" value="F:DNA topoisomerase type I (single strand cut, ATP-independent) activity"/>
    <property type="evidence" value="ECO:0007669"/>
    <property type="project" value="UniProtKB-EC"/>
</dbReference>
<dbReference type="GO" id="GO:0031422">
    <property type="term" value="C:RecQ family helicase-topoisomerase III complex"/>
    <property type="evidence" value="ECO:0007669"/>
    <property type="project" value="TreeGrafter"/>
</dbReference>
<dbReference type="InterPro" id="IPR003602">
    <property type="entry name" value="Topo_IA_DNA-bd_dom"/>
</dbReference>
<dbReference type="Pfam" id="PF01751">
    <property type="entry name" value="Toprim"/>
    <property type="match status" value="1"/>
</dbReference>
<comment type="catalytic activity">
    <reaction evidence="1 6">
        <text>ATP-independent breakage of single-stranded DNA, followed by passage and rejoining.</text>
        <dbReference type="EC" id="5.6.2.1"/>
    </reaction>
</comment>
<dbReference type="EMBL" id="MU004243">
    <property type="protein sequence ID" value="KAF2664070.1"/>
    <property type="molecule type" value="Genomic_DNA"/>
</dbReference>
<dbReference type="Gene3D" id="3.40.50.140">
    <property type="match status" value="1"/>
</dbReference>
<dbReference type="PROSITE" id="PS00396">
    <property type="entry name" value="TOPO_IA_1"/>
    <property type="match status" value="1"/>
</dbReference>
<feature type="domain" description="Toprim" evidence="8">
    <location>
        <begin position="5"/>
        <end position="151"/>
    </location>
</feature>
<dbReference type="Gene3D" id="2.70.20.10">
    <property type="entry name" value="Topoisomerase I, domain 3"/>
    <property type="match status" value="1"/>
</dbReference>
<dbReference type="InterPro" id="IPR003601">
    <property type="entry name" value="Topo_IA_2"/>
</dbReference>
<dbReference type="InterPro" id="IPR000380">
    <property type="entry name" value="Topo_IA"/>
</dbReference>
<keyword evidence="5 6" id="KW-0413">Isomerase</keyword>
<comment type="similarity">
    <text evidence="2 6">Belongs to the type IA topoisomerase family.</text>
</comment>
<evidence type="ECO:0000313" key="10">
    <source>
        <dbReference type="EMBL" id="KAF2664070.1"/>
    </source>
</evidence>
<dbReference type="FunFam" id="3.40.50.140:FF:000003">
    <property type="entry name" value="DNA topoisomerase"/>
    <property type="match status" value="1"/>
</dbReference>
<proteinExistence type="inferred from homology"/>
<dbReference type="InterPro" id="IPR023406">
    <property type="entry name" value="Topo_IA_AS"/>
</dbReference>
<dbReference type="CDD" id="cd00186">
    <property type="entry name" value="TOP1Ac"/>
    <property type="match status" value="1"/>
</dbReference>
<keyword evidence="4 6" id="KW-0238">DNA-binding</keyword>
<evidence type="ECO:0000313" key="11">
    <source>
        <dbReference type="Proteomes" id="UP000799302"/>
    </source>
</evidence>
<dbReference type="PANTHER" id="PTHR11390:SF21">
    <property type="entry name" value="DNA TOPOISOMERASE 3-ALPHA"/>
    <property type="match status" value="1"/>
</dbReference>
<dbReference type="GO" id="GO:0006265">
    <property type="term" value="P:DNA topological change"/>
    <property type="evidence" value="ECO:0007669"/>
    <property type="project" value="InterPro"/>
</dbReference>
<dbReference type="InterPro" id="IPR006171">
    <property type="entry name" value="TOPRIM_dom"/>
</dbReference>
<dbReference type="InterPro" id="IPR013826">
    <property type="entry name" value="Topo_IA_cen_sub3"/>
</dbReference>
<dbReference type="InterPro" id="IPR013497">
    <property type="entry name" value="Topo_IA_cen"/>
</dbReference>
<dbReference type="Pfam" id="PF01131">
    <property type="entry name" value="Topoisom_bac"/>
    <property type="match status" value="1"/>
</dbReference>
<dbReference type="PANTHER" id="PTHR11390">
    <property type="entry name" value="PROKARYOTIC DNA TOPOISOMERASE"/>
    <property type="match status" value="1"/>
</dbReference>
<comment type="function">
    <text evidence="6">Introduces a single-strand break via transesterification at a target site in duplex DNA. Releases the supercoiling and torsional tension of DNA introduced during the DNA replication and transcription by transiently cleaving and rejoining one strand of the DNA duplex. The scissile phosphodiester is attacked by the catalytic tyrosine of the enzyme, resulting in the formation of a DNA-(5'-phosphotyrosyl)-enzyme intermediate and the expulsion of a 3'-OH DNA strand.</text>
</comment>
<dbReference type="CDD" id="cd03362">
    <property type="entry name" value="TOPRIM_TopoIA_TopoIII"/>
    <property type="match status" value="1"/>
</dbReference>
<dbReference type="SMART" id="SM00493">
    <property type="entry name" value="TOPRIM"/>
    <property type="match status" value="1"/>
</dbReference>
<accession>A0A6A6TWG0</accession>
<evidence type="ECO:0000259" key="9">
    <source>
        <dbReference type="PROSITE" id="PS52039"/>
    </source>
</evidence>
<dbReference type="FunFam" id="1.10.290.10:FF:000001">
    <property type="entry name" value="DNA topoisomerase"/>
    <property type="match status" value="1"/>
</dbReference>
<name>A0A6A6TWG0_9PEZI</name>
<dbReference type="InterPro" id="IPR034144">
    <property type="entry name" value="TOPRIM_TopoIII"/>
</dbReference>
<evidence type="ECO:0000256" key="6">
    <source>
        <dbReference type="RuleBase" id="RU362092"/>
    </source>
</evidence>
<dbReference type="SUPFAM" id="SSF56712">
    <property type="entry name" value="Prokaryotic type I DNA topoisomerase"/>
    <property type="match status" value="1"/>
</dbReference>
<gene>
    <name evidence="10" type="ORF">BT63DRAFT_460370</name>
</gene>
<feature type="compositionally biased region" description="Low complexity" evidence="7">
    <location>
        <begin position="545"/>
        <end position="562"/>
    </location>
</feature>
<dbReference type="PROSITE" id="PS52039">
    <property type="entry name" value="TOPO_IA_2"/>
    <property type="match status" value="1"/>
</dbReference>
<dbReference type="EC" id="5.6.2.1" evidence="6"/>
<reference evidence="10" key="1">
    <citation type="journal article" date="2020" name="Stud. Mycol.">
        <title>101 Dothideomycetes genomes: a test case for predicting lifestyles and emergence of pathogens.</title>
        <authorList>
            <person name="Haridas S."/>
            <person name="Albert R."/>
            <person name="Binder M."/>
            <person name="Bloem J."/>
            <person name="Labutti K."/>
            <person name="Salamov A."/>
            <person name="Andreopoulos B."/>
            <person name="Baker S."/>
            <person name="Barry K."/>
            <person name="Bills G."/>
            <person name="Bluhm B."/>
            <person name="Cannon C."/>
            <person name="Castanera R."/>
            <person name="Culley D."/>
            <person name="Daum C."/>
            <person name="Ezra D."/>
            <person name="Gonzalez J."/>
            <person name="Henrissat B."/>
            <person name="Kuo A."/>
            <person name="Liang C."/>
            <person name="Lipzen A."/>
            <person name="Lutzoni F."/>
            <person name="Magnuson J."/>
            <person name="Mondo S."/>
            <person name="Nolan M."/>
            <person name="Ohm R."/>
            <person name="Pangilinan J."/>
            <person name="Park H.-J."/>
            <person name="Ramirez L."/>
            <person name="Alfaro M."/>
            <person name="Sun H."/>
            <person name="Tritt A."/>
            <person name="Yoshinaga Y."/>
            <person name="Zwiers L.-H."/>
            <person name="Turgeon B."/>
            <person name="Goodwin S."/>
            <person name="Spatafora J."/>
            <person name="Crous P."/>
            <person name="Grigoriev I."/>
        </authorList>
    </citation>
    <scope>NUCLEOTIDE SEQUENCE</scope>
    <source>
        <strain evidence="10">CBS 115976</strain>
    </source>
</reference>
<evidence type="ECO:0000256" key="3">
    <source>
        <dbReference type="ARBA" id="ARBA00023029"/>
    </source>
</evidence>
<feature type="compositionally biased region" description="Low complexity" evidence="7">
    <location>
        <begin position="578"/>
        <end position="587"/>
    </location>
</feature>
<protein>
    <recommendedName>
        <fullName evidence="6">DNA topoisomerase</fullName>
        <ecNumber evidence="6">5.6.2.1</ecNumber>
    </recommendedName>
</protein>
<dbReference type="InterPro" id="IPR013825">
    <property type="entry name" value="Topo_IA_cen_sub2"/>
</dbReference>
<dbReference type="GO" id="GO:0005634">
    <property type="term" value="C:nucleus"/>
    <property type="evidence" value="ECO:0007669"/>
    <property type="project" value="TreeGrafter"/>
</dbReference>
<keyword evidence="11" id="KW-1185">Reference proteome</keyword>
<dbReference type="OrthoDB" id="430051at2759"/>
<dbReference type="PROSITE" id="PS50880">
    <property type="entry name" value="TOPRIM"/>
    <property type="match status" value="1"/>
</dbReference>
<dbReference type="Proteomes" id="UP000799302">
    <property type="component" value="Unassembled WGS sequence"/>
</dbReference>
<dbReference type="SMART" id="SM00436">
    <property type="entry name" value="TOP1Bc"/>
    <property type="match status" value="1"/>
</dbReference>
<evidence type="ECO:0000256" key="4">
    <source>
        <dbReference type="ARBA" id="ARBA00023125"/>
    </source>
</evidence>